<dbReference type="Proteomes" id="UP000316471">
    <property type="component" value="Unassembled WGS sequence"/>
</dbReference>
<dbReference type="Pfam" id="PF14246">
    <property type="entry name" value="TetR_C_7"/>
    <property type="match status" value="1"/>
</dbReference>
<keyword evidence="5" id="KW-1185">Reference proteome</keyword>
<dbReference type="GO" id="GO:0000976">
    <property type="term" value="F:transcription cis-regulatory region binding"/>
    <property type="evidence" value="ECO:0007669"/>
    <property type="project" value="TreeGrafter"/>
</dbReference>
<dbReference type="Pfam" id="PF00440">
    <property type="entry name" value="TetR_N"/>
    <property type="match status" value="1"/>
</dbReference>
<dbReference type="PANTHER" id="PTHR30055:SF146">
    <property type="entry name" value="HTH-TYPE TRANSCRIPTIONAL DUAL REGULATOR CECR"/>
    <property type="match status" value="1"/>
</dbReference>
<feature type="DNA-binding region" description="H-T-H motif" evidence="2">
    <location>
        <begin position="18"/>
        <end position="37"/>
    </location>
</feature>
<reference evidence="4 5" key="1">
    <citation type="journal article" date="2015" name="Stand. Genomic Sci.">
        <title>Genomic Encyclopedia of Bacterial and Archaeal Type Strains, Phase III: the genomes of soil and plant-associated and newly described type strains.</title>
        <authorList>
            <person name="Whitman W.B."/>
            <person name="Woyke T."/>
            <person name="Klenk H.P."/>
            <person name="Zhou Y."/>
            <person name="Lilburn T.G."/>
            <person name="Beck B.J."/>
            <person name="De Vos P."/>
            <person name="Vandamme P."/>
            <person name="Eisen J.A."/>
            <person name="Garrity G."/>
            <person name="Hugenholtz P."/>
            <person name="Kyrpides N.C."/>
        </authorList>
    </citation>
    <scope>NUCLEOTIDE SEQUENCE [LARGE SCALE GENOMIC DNA]</scope>
    <source>
        <strain evidence="4 5">CGMCC 1.10136</strain>
    </source>
</reference>
<dbReference type="InterPro" id="IPR039536">
    <property type="entry name" value="TetR_C_Proteobacteria"/>
</dbReference>
<accession>A0A562LHZ9</accession>
<sequence length="192" mass="20753">MLEAAVAEFSAKGWRNARLGDIVARSGGSMATLYRAFGNKQGLAHALISREADLLVAGLLPLGNDATPPARALAEAADGVIDVLLKPETLLINRIAIADGRDVPEIRDMFFAQTVAPAQDILCRYLQRQHAAGRLHAPHPAHAARMFFMGLVGETLIRCISGIDETPDPDRTRQAAHAALAIMLDGFRLRER</sequence>
<dbReference type="EMBL" id="VLKP01000013">
    <property type="protein sequence ID" value="TWI07223.1"/>
    <property type="molecule type" value="Genomic_DNA"/>
</dbReference>
<evidence type="ECO:0000259" key="3">
    <source>
        <dbReference type="PROSITE" id="PS50977"/>
    </source>
</evidence>
<gene>
    <name evidence="4" type="ORF">IP93_02741</name>
</gene>
<dbReference type="GO" id="GO:0003700">
    <property type="term" value="F:DNA-binding transcription factor activity"/>
    <property type="evidence" value="ECO:0007669"/>
    <property type="project" value="TreeGrafter"/>
</dbReference>
<dbReference type="InterPro" id="IPR050109">
    <property type="entry name" value="HTH-type_TetR-like_transc_reg"/>
</dbReference>
<evidence type="ECO:0000313" key="4">
    <source>
        <dbReference type="EMBL" id="TWI07223.1"/>
    </source>
</evidence>
<dbReference type="Gene3D" id="1.10.357.10">
    <property type="entry name" value="Tetracycline Repressor, domain 2"/>
    <property type="match status" value="1"/>
</dbReference>
<comment type="caution">
    <text evidence="4">The sequence shown here is derived from an EMBL/GenBank/DDBJ whole genome shotgun (WGS) entry which is preliminary data.</text>
</comment>
<dbReference type="SUPFAM" id="SSF48498">
    <property type="entry name" value="Tetracyclin repressor-like, C-terminal domain"/>
    <property type="match status" value="1"/>
</dbReference>
<dbReference type="PROSITE" id="PS50977">
    <property type="entry name" value="HTH_TETR_2"/>
    <property type="match status" value="1"/>
</dbReference>
<evidence type="ECO:0000256" key="2">
    <source>
        <dbReference type="PROSITE-ProRule" id="PRU00335"/>
    </source>
</evidence>
<name>A0A562LHZ9_9GAMM</name>
<organism evidence="4 5">
    <name type="scientific">Aerolutibacter ruishenii</name>
    <dbReference type="NCBI Taxonomy" id="686800"/>
    <lineage>
        <taxon>Bacteria</taxon>
        <taxon>Pseudomonadati</taxon>
        <taxon>Pseudomonadota</taxon>
        <taxon>Gammaproteobacteria</taxon>
        <taxon>Lysobacterales</taxon>
        <taxon>Lysobacteraceae</taxon>
        <taxon>Aerolutibacter</taxon>
    </lineage>
</organism>
<dbReference type="Gene3D" id="1.10.10.60">
    <property type="entry name" value="Homeodomain-like"/>
    <property type="match status" value="1"/>
</dbReference>
<dbReference type="InterPro" id="IPR036271">
    <property type="entry name" value="Tet_transcr_reg_TetR-rel_C_sf"/>
</dbReference>
<dbReference type="PANTHER" id="PTHR30055">
    <property type="entry name" value="HTH-TYPE TRANSCRIPTIONAL REGULATOR RUTR"/>
    <property type="match status" value="1"/>
</dbReference>
<dbReference type="AlphaFoldDB" id="A0A562LHZ9"/>
<keyword evidence="1 2" id="KW-0238">DNA-binding</keyword>
<evidence type="ECO:0000313" key="5">
    <source>
        <dbReference type="Proteomes" id="UP000316471"/>
    </source>
</evidence>
<feature type="domain" description="HTH tetR-type" evidence="3">
    <location>
        <begin position="1"/>
        <end position="55"/>
    </location>
</feature>
<dbReference type="InterPro" id="IPR009057">
    <property type="entry name" value="Homeodomain-like_sf"/>
</dbReference>
<protein>
    <submittedName>
        <fullName evidence="4">TetR family transcriptional regulator</fullName>
    </submittedName>
</protein>
<dbReference type="InterPro" id="IPR001647">
    <property type="entry name" value="HTH_TetR"/>
</dbReference>
<dbReference type="SUPFAM" id="SSF46689">
    <property type="entry name" value="Homeodomain-like"/>
    <property type="match status" value="1"/>
</dbReference>
<proteinExistence type="predicted"/>
<evidence type="ECO:0000256" key="1">
    <source>
        <dbReference type="ARBA" id="ARBA00023125"/>
    </source>
</evidence>